<sequence length="339" mass="38226">MDDLAEFAADVESLLGHGLENDECFGMKELGFVDSKDETTTTTEESGGVKVEKEEDQNDDQLLAVGLGGNTSLDDMVMITREPFQFNFDDYDDDVSPAPSCGVEEENDENNIMIKEMKNDNGNDVNDVVFDNKKNSSSTSSMMMLIKKNKKMKKQKHQILLRLDYEAVSTAWATQGGSPWTTGDRPDLDPDSCLPDCMMLMSSSCETTQMINDESNNNYLGSGSYVVGVGRLSNTAALGLGLGLEEGREARVSRYREKRRTRLFSKKIRRDPMVENPDWSTCLPPRVPQSVGHGVTTTLPRFTPDTHETETTSTHKWRDCAVYWRSICWRTSWGDRRWY</sequence>
<keyword evidence="3" id="KW-1185">Reference proteome</keyword>
<dbReference type="EnsemblPlants" id="evm.model.04.102">
    <property type="protein sequence ID" value="cds.evm.model.04.102"/>
    <property type="gene ID" value="evm.TU.04.102"/>
</dbReference>
<evidence type="ECO:0000256" key="1">
    <source>
        <dbReference type="SAM" id="MobiDB-lite"/>
    </source>
</evidence>
<dbReference type="PANTHER" id="PTHR31874:SF1">
    <property type="entry name" value="ZINC FINGER PROTEIN CONSTANS-LIKE 6"/>
    <property type="match status" value="1"/>
</dbReference>
<protein>
    <submittedName>
        <fullName evidence="2">Uncharacterized protein</fullName>
    </submittedName>
</protein>
<feature type="compositionally biased region" description="Low complexity" evidence="1">
    <location>
        <begin position="40"/>
        <end position="49"/>
    </location>
</feature>
<reference evidence="2" key="2">
    <citation type="submission" date="2021-03" db="UniProtKB">
        <authorList>
            <consortium name="EnsemblPlants"/>
        </authorList>
    </citation>
    <scope>IDENTIFICATION</scope>
</reference>
<dbReference type="AlphaFoldDB" id="A0A803PBD7"/>
<dbReference type="Proteomes" id="UP000596661">
    <property type="component" value="Chromosome 4"/>
</dbReference>
<reference evidence="2" key="1">
    <citation type="submission" date="2018-11" db="EMBL/GenBank/DDBJ databases">
        <authorList>
            <person name="Grassa J C."/>
        </authorList>
    </citation>
    <scope>NUCLEOTIDE SEQUENCE [LARGE SCALE GENOMIC DNA]</scope>
</reference>
<dbReference type="PANTHER" id="PTHR31874">
    <property type="entry name" value="CCT MOTIF FAMILY PROTEIN, EXPRESSED"/>
    <property type="match status" value="1"/>
</dbReference>
<dbReference type="InterPro" id="IPR052453">
    <property type="entry name" value="CONSTANS-like_ZF"/>
</dbReference>
<dbReference type="GO" id="GO:0006355">
    <property type="term" value="P:regulation of DNA-templated transcription"/>
    <property type="evidence" value="ECO:0007669"/>
    <property type="project" value="TreeGrafter"/>
</dbReference>
<name>A0A803PBD7_CANSA</name>
<organism evidence="2 3">
    <name type="scientific">Cannabis sativa</name>
    <name type="common">Hemp</name>
    <name type="synonym">Marijuana</name>
    <dbReference type="NCBI Taxonomy" id="3483"/>
    <lineage>
        <taxon>Eukaryota</taxon>
        <taxon>Viridiplantae</taxon>
        <taxon>Streptophyta</taxon>
        <taxon>Embryophyta</taxon>
        <taxon>Tracheophyta</taxon>
        <taxon>Spermatophyta</taxon>
        <taxon>Magnoliopsida</taxon>
        <taxon>eudicotyledons</taxon>
        <taxon>Gunneridae</taxon>
        <taxon>Pentapetalae</taxon>
        <taxon>rosids</taxon>
        <taxon>fabids</taxon>
        <taxon>Rosales</taxon>
        <taxon>Cannabaceae</taxon>
        <taxon>Cannabis</taxon>
    </lineage>
</organism>
<feature type="region of interest" description="Disordered" evidence="1">
    <location>
        <begin position="36"/>
        <end position="57"/>
    </location>
</feature>
<dbReference type="Gramene" id="evm.model.04.102">
    <property type="protein sequence ID" value="cds.evm.model.04.102"/>
    <property type="gene ID" value="evm.TU.04.102"/>
</dbReference>
<evidence type="ECO:0000313" key="2">
    <source>
        <dbReference type="EnsemblPlants" id="cds.evm.model.04.102"/>
    </source>
</evidence>
<dbReference type="GO" id="GO:0005634">
    <property type="term" value="C:nucleus"/>
    <property type="evidence" value="ECO:0007669"/>
    <property type="project" value="TreeGrafter"/>
</dbReference>
<accession>A0A803PBD7</accession>
<evidence type="ECO:0000313" key="3">
    <source>
        <dbReference type="Proteomes" id="UP000596661"/>
    </source>
</evidence>
<proteinExistence type="predicted"/>
<dbReference type="EMBL" id="UZAU01000358">
    <property type="status" value="NOT_ANNOTATED_CDS"/>
    <property type="molecule type" value="Genomic_DNA"/>
</dbReference>